<dbReference type="InterPro" id="IPR000871">
    <property type="entry name" value="Beta-lactam_class-A"/>
</dbReference>
<dbReference type="Proteomes" id="UP000483004">
    <property type="component" value="Unassembled WGS sequence"/>
</dbReference>
<dbReference type="GO" id="GO:0030655">
    <property type="term" value="P:beta-lactam antibiotic catabolic process"/>
    <property type="evidence" value="ECO:0007669"/>
    <property type="project" value="InterPro"/>
</dbReference>
<organism evidence="3 4">
    <name type="scientific">Actinomadura montaniterrae</name>
    <dbReference type="NCBI Taxonomy" id="1803903"/>
    <lineage>
        <taxon>Bacteria</taxon>
        <taxon>Bacillati</taxon>
        <taxon>Actinomycetota</taxon>
        <taxon>Actinomycetes</taxon>
        <taxon>Streptosporangiales</taxon>
        <taxon>Thermomonosporaceae</taxon>
        <taxon>Actinomadura</taxon>
    </lineage>
</organism>
<dbReference type="EMBL" id="WBMR01000065">
    <property type="protein sequence ID" value="KAB2378995.1"/>
    <property type="molecule type" value="Genomic_DNA"/>
</dbReference>
<feature type="chain" id="PRO_5039291614" evidence="1">
    <location>
        <begin position="19"/>
        <end position="444"/>
    </location>
</feature>
<dbReference type="InterPro" id="IPR045155">
    <property type="entry name" value="Beta-lactam_cat"/>
</dbReference>
<dbReference type="PANTHER" id="PTHR35333:SF5">
    <property type="entry name" value="CONSERVED LIPOPROTEIN LPQF-RELATED"/>
    <property type="match status" value="1"/>
</dbReference>
<accession>A0A6L3VQF5</accession>
<protein>
    <submittedName>
        <fullName evidence="3">Serine hydrolase</fullName>
    </submittedName>
</protein>
<dbReference type="PROSITE" id="PS51257">
    <property type="entry name" value="PROKAR_LIPOPROTEIN"/>
    <property type="match status" value="1"/>
</dbReference>
<name>A0A6L3VQF5_9ACTN</name>
<comment type="caution">
    <text evidence="3">The sequence shown here is derived from an EMBL/GenBank/DDBJ whole genome shotgun (WGS) entry which is preliminary data.</text>
</comment>
<feature type="signal peptide" evidence="1">
    <location>
        <begin position="1"/>
        <end position="18"/>
    </location>
</feature>
<dbReference type="Pfam" id="PF13354">
    <property type="entry name" value="Beta-lactamase2"/>
    <property type="match status" value="1"/>
</dbReference>
<sequence>MNTSVRLLALATALVAGAAACTASTSVRRTAAYASTATAGDQLAWLVSASRHLPISDADAAAHVAAASLTAMGGAAGLSKVLAQSGPLTAQEPAASSKTQAVGWFTGARRASLLVTVSTDASGLIIGLYVTKQPGSWKELDAELHRLAPRVSFAASEIGPGGRCRVVHGVRPAAPRPLGSAFKLYVLGALSDAVARGTVSWSTTMPIKDAWKSLPSGILQDKPAGTELTLGQYADYMISISDNTAADHLLHRLGRRAVEAEPTRLGNRHQRGDRPFLTTRQMFVLKGAGYPARADRYLALPPSRRASALPGLDTVPLNQVTMWRQPRDIDSIEWFAAPTDICAAFSGLDARSSKPGQSGVGKALSINDGNIDLNPASYPKVWFKGGSEPGVLTLNYLARTSGGRTVVTSVMLSDPKTSFTGTAPLDAIAVARAGIQLAAVTPGS</sequence>
<reference evidence="3 4" key="1">
    <citation type="submission" date="2019-09" db="EMBL/GenBank/DDBJ databases">
        <title>Actinomadura physcomitrii sp. nov., a novel actinomycete isolated from moss [Physcomitrium sphaericum (Ludw) Fuernr].</title>
        <authorList>
            <person name="Liu C."/>
            <person name="Zhuang X."/>
        </authorList>
    </citation>
    <scope>NUCLEOTIDE SEQUENCE [LARGE SCALE GENOMIC DNA]</scope>
    <source>
        <strain evidence="3 4">CYP1-1B</strain>
    </source>
</reference>
<dbReference type="PANTHER" id="PTHR35333">
    <property type="entry name" value="BETA-LACTAMASE"/>
    <property type="match status" value="1"/>
</dbReference>
<evidence type="ECO:0000256" key="1">
    <source>
        <dbReference type="SAM" id="SignalP"/>
    </source>
</evidence>
<keyword evidence="3" id="KW-0378">Hydrolase</keyword>
<keyword evidence="4" id="KW-1185">Reference proteome</keyword>
<dbReference type="OrthoDB" id="108135at2"/>
<dbReference type="AlphaFoldDB" id="A0A6L3VQF5"/>
<evidence type="ECO:0000259" key="2">
    <source>
        <dbReference type="Pfam" id="PF13354"/>
    </source>
</evidence>
<dbReference type="GO" id="GO:0008800">
    <property type="term" value="F:beta-lactamase activity"/>
    <property type="evidence" value="ECO:0007669"/>
    <property type="project" value="InterPro"/>
</dbReference>
<dbReference type="GO" id="GO:0046677">
    <property type="term" value="P:response to antibiotic"/>
    <property type="evidence" value="ECO:0007669"/>
    <property type="project" value="InterPro"/>
</dbReference>
<feature type="domain" description="Beta-lactamase class A catalytic" evidence="2">
    <location>
        <begin position="169"/>
        <end position="276"/>
    </location>
</feature>
<dbReference type="RefSeq" id="WP_151542057.1">
    <property type="nucleotide sequence ID" value="NZ_WBMR01000065.1"/>
</dbReference>
<proteinExistence type="predicted"/>
<dbReference type="InterPro" id="IPR012338">
    <property type="entry name" value="Beta-lactam/transpept-like"/>
</dbReference>
<gene>
    <name evidence="3" type="ORF">F9B16_22340</name>
</gene>
<dbReference type="Gene3D" id="3.40.710.10">
    <property type="entry name" value="DD-peptidase/beta-lactamase superfamily"/>
    <property type="match status" value="1"/>
</dbReference>
<dbReference type="Gene3D" id="3.10.450.280">
    <property type="match status" value="1"/>
</dbReference>
<evidence type="ECO:0000313" key="3">
    <source>
        <dbReference type="EMBL" id="KAB2378995.1"/>
    </source>
</evidence>
<dbReference type="SUPFAM" id="SSF56601">
    <property type="entry name" value="beta-lactamase/transpeptidase-like"/>
    <property type="match status" value="1"/>
</dbReference>
<keyword evidence="1" id="KW-0732">Signal</keyword>
<evidence type="ECO:0000313" key="4">
    <source>
        <dbReference type="Proteomes" id="UP000483004"/>
    </source>
</evidence>